<dbReference type="CDD" id="cd00009">
    <property type="entry name" value="AAA"/>
    <property type="match status" value="1"/>
</dbReference>
<accession>A0AAE9DFL8</accession>
<dbReference type="Gene3D" id="1.10.8.60">
    <property type="match status" value="1"/>
</dbReference>
<dbReference type="InterPro" id="IPR006186">
    <property type="entry name" value="Ser/Thr-sp_prot-phosphatase"/>
</dbReference>
<dbReference type="FunFam" id="1.20.272.10:FF:000004">
    <property type="entry name" value="Replication factor C subunit 5"/>
    <property type="match status" value="1"/>
</dbReference>
<name>A0AAE9DFL8_CAEBR</name>
<dbReference type="Proteomes" id="UP000827892">
    <property type="component" value="Chromosome III"/>
</dbReference>
<dbReference type="InterPro" id="IPR013748">
    <property type="entry name" value="Rep_factorC_C"/>
</dbReference>
<dbReference type="GO" id="GO:0003677">
    <property type="term" value="F:DNA binding"/>
    <property type="evidence" value="ECO:0007669"/>
    <property type="project" value="InterPro"/>
</dbReference>
<dbReference type="SMART" id="SM00156">
    <property type="entry name" value="PP2Ac"/>
    <property type="match status" value="1"/>
</dbReference>
<dbReference type="SMART" id="SM00382">
    <property type="entry name" value="AAA"/>
    <property type="match status" value="1"/>
</dbReference>
<keyword evidence="3" id="KW-0235">DNA replication</keyword>
<dbReference type="InterPro" id="IPR003959">
    <property type="entry name" value="ATPase_AAA_core"/>
</dbReference>
<evidence type="ECO:0000256" key="7">
    <source>
        <dbReference type="RuleBase" id="RU004273"/>
    </source>
</evidence>
<dbReference type="InterPro" id="IPR008921">
    <property type="entry name" value="DNA_pol3_clamp-load_cplx_C"/>
</dbReference>
<dbReference type="Gene3D" id="1.20.272.10">
    <property type="match status" value="1"/>
</dbReference>
<keyword evidence="7" id="KW-0378">Hydrolase</keyword>
<gene>
    <name evidence="9" type="ORF">L3Y34_002675</name>
</gene>
<comment type="catalytic activity">
    <reaction evidence="7">
        <text>O-phospho-L-threonyl-[protein] + H2O = L-threonyl-[protein] + phosphate</text>
        <dbReference type="Rhea" id="RHEA:47004"/>
        <dbReference type="Rhea" id="RHEA-COMP:11060"/>
        <dbReference type="Rhea" id="RHEA-COMP:11605"/>
        <dbReference type="ChEBI" id="CHEBI:15377"/>
        <dbReference type="ChEBI" id="CHEBI:30013"/>
        <dbReference type="ChEBI" id="CHEBI:43474"/>
        <dbReference type="ChEBI" id="CHEBI:61977"/>
        <dbReference type="EC" id="3.1.3.16"/>
    </reaction>
</comment>
<dbReference type="FunFam" id="1.10.8.60:FF:000012">
    <property type="entry name" value="Replication factor C subunit 4"/>
    <property type="match status" value="1"/>
</dbReference>
<keyword evidence="5" id="KW-0067">ATP-binding</keyword>
<evidence type="ECO:0000313" key="9">
    <source>
        <dbReference type="EMBL" id="ULU03259.1"/>
    </source>
</evidence>
<keyword evidence="4" id="KW-0547">Nucleotide-binding</keyword>
<evidence type="ECO:0000256" key="3">
    <source>
        <dbReference type="ARBA" id="ARBA00022705"/>
    </source>
</evidence>
<evidence type="ECO:0000256" key="2">
    <source>
        <dbReference type="ARBA" id="ARBA00005378"/>
    </source>
</evidence>
<dbReference type="InterPro" id="IPR003593">
    <property type="entry name" value="AAA+_ATPase"/>
</dbReference>
<evidence type="ECO:0000256" key="4">
    <source>
        <dbReference type="ARBA" id="ARBA00022741"/>
    </source>
</evidence>
<dbReference type="GO" id="GO:0005524">
    <property type="term" value="F:ATP binding"/>
    <property type="evidence" value="ECO:0007669"/>
    <property type="project" value="UniProtKB-KW"/>
</dbReference>
<comment type="similarity">
    <text evidence="2">Belongs to the activator 1 small subunits family.</text>
</comment>
<evidence type="ECO:0000313" key="10">
    <source>
        <dbReference type="Proteomes" id="UP000827892"/>
    </source>
</evidence>
<dbReference type="SUPFAM" id="SSF48019">
    <property type="entry name" value="post-AAA+ oligomerization domain-like"/>
    <property type="match status" value="1"/>
</dbReference>
<dbReference type="GO" id="GO:0005634">
    <property type="term" value="C:nucleus"/>
    <property type="evidence" value="ECO:0007669"/>
    <property type="project" value="UniProtKB-SubCell"/>
</dbReference>
<protein>
    <recommendedName>
        <fullName evidence="7">Serine/threonine-protein phosphatase</fullName>
        <ecNumber evidence="7">3.1.3.16</ecNumber>
    </recommendedName>
</protein>
<dbReference type="GO" id="GO:0004722">
    <property type="term" value="F:protein serine/threonine phosphatase activity"/>
    <property type="evidence" value="ECO:0007669"/>
    <property type="project" value="UniProtKB-EC"/>
</dbReference>
<evidence type="ECO:0000256" key="6">
    <source>
        <dbReference type="ARBA" id="ARBA00023242"/>
    </source>
</evidence>
<evidence type="ECO:0000256" key="1">
    <source>
        <dbReference type="ARBA" id="ARBA00004123"/>
    </source>
</evidence>
<dbReference type="PANTHER" id="PTHR11668:SF450">
    <property type="entry name" value="SERINE_THREONINE-PROTEIN PHOSPHATASE"/>
    <property type="match status" value="1"/>
</dbReference>
<dbReference type="SUPFAM" id="SSF52540">
    <property type="entry name" value="P-loop containing nucleoside triphosphate hydrolases"/>
    <property type="match status" value="1"/>
</dbReference>
<dbReference type="EC" id="3.1.3.16" evidence="7"/>
<dbReference type="InterPro" id="IPR004843">
    <property type="entry name" value="Calcineurin-like_PHP"/>
</dbReference>
<evidence type="ECO:0000259" key="8">
    <source>
        <dbReference type="PROSITE" id="PS00125"/>
    </source>
</evidence>
<dbReference type="Pfam" id="PF00004">
    <property type="entry name" value="AAA"/>
    <property type="match status" value="1"/>
</dbReference>
<dbReference type="GO" id="GO:0016887">
    <property type="term" value="F:ATP hydrolysis activity"/>
    <property type="evidence" value="ECO:0007669"/>
    <property type="project" value="InterPro"/>
</dbReference>
<dbReference type="FunFam" id="3.40.50.300:FF:003154">
    <property type="entry name" value="Serine/threonine-protein phosphatase"/>
    <property type="match status" value="1"/>
</dbReference>
<keyword evidence="6" id="KW-0539">Nucleus</keyword>
<reference evidence="9 10" key="1">
    <citation type="submission" date="2022-05" db="EMBL/GenBank/DDBJ databases">
        <title>Chromosome-level reference genomes for two strains of Caenorhabditis briggsae: an improved platform for comparative genomics.</title>
        <authorList>
            <person name="Stevens L."/>
            <person name="Andersen E.C."/>
        </authorList>
    </citation>
    <scope>NUCLEOTIDE SEQUENCE [LARGE SCALE GENOMIC DNA]</scope>
    <source>
        <strain evidence="9">QX1410_ONT</strain>
        <tissue evidence="9">Whole-organism</tissue>
    </source>
</reference>
<dbReference type="CDD" id="cd18140">
    <property type="entry name" value="HLD_clamp_RFC"/>
    <property type="match status" value="1"/>
</dbReference>
<dbReference type="PRINTS" id="PR00114">
    <property type="entry name" value="STPHPHTASE"/>
</dbReference>
<proteinExistence type="inferred from homology"/>
<dbReference type="NCBIfam" id="NF001679">
    <property type="entry name" value="PRK00440.1"/>
    <property type="match status" value="1"/>
</dbReference>
<dbReference type="SUPFAM" id="SSF56300">
    <property type="entry name" value="Metallo-dependent phosphatases"/>
    <property type="match status" value="1"/>
</dbReference>
<comment type="subcellular location">
    <subcellularLocation>
        <location evidence="1">Nucleus</location>
    </subcellularLocation>
</comment>
<dbReference type="InterPro" id="IPR029052">
    <property type="entry name" value="Metallo-depent_PP-like"/>
</dbReference>
<dbReference type="InterPro" id="IPR050341">
    <property type="entry name" value="PP1_catalytic_subunit"/>
</dbReference>
<dbReference type="Gene3D" id="3.60.21.10">
    <property type="match status" value="1"/>
</dbReference>
<sequence length="664" mass="74982">MSIEKKVFDVQHFCKRHLQIKNDQIYTKFELFSLIDLIIDEFRKEPTLAEISPPVRIVGDIHGQHDDLVRLLNCKNEGNTASIDDRKPSYAFSTKKWVFLGDYVDRGYNSLECICLVFSLKILFPKQYVLLRGNHETKVINFRYGFRHEILRRLTSKRDAQEVWERFNDAFSFMPLACLVGHKILCMHGGISPDLVSLDAIRMIQRPLIDVNHNRLAQDLLWADPEDFERPNEAAFCWNKNRGLSVCFNAQAVSDACRRLNVNLIVRAHQMMPNGFKFFADRKLCTIFSAPRYMNEIDNAGAVLKVAANGKHFRMLPSTTVVSNLPWVEKYRPSKLNELVAHEQVVKTLTKFIENRTLPHLLFYGPPGTGKTTTVLAAARKMYHPSKMSSMVLELNASDERGIDVVRNTIVNFAQTKGLQAFASASDKDSVPFKLVILDEADAMTKDAQNALRRVIEKYTDNVRFCIICNYLASIIPAIQSRCTRFRFAPLDQSLIVPRLDFIVKSEGLQMTPDGREALLRVSKGDMRTVINTLQSTAMSFEVVSESTVYQCIGQPTPAEMKKVVTLLLNQTAKTCMNKIKKSLFENGYALQDVITHLHDLAFSMDIPDSAMSAIIVGLGEVEENLSTGCSNETQLAAVVAAFFEAKSLCVKEMKAAGAEAMEH</sequence>
<feature type="domain" description="Serine/threonine specific protein phosphatases" evidence="8">
    <location>
        <begin position="131"/>
        <end position="136"/>
    </location>
</feature>
<dbReference type="InterPro" id="IPR047854">
    <property type="entry name" value="RFC_lid"/>
</dbReference>
<dbReference type="InterPro" id="IPR027417">
    <property type="entry name" value="P-loop_NTPase"/>
</dbReference>
<dbReference type="Gene3D" id="3.40.50.300">
    <property type="entry name" value="P-loop containing nucleotide triphosphate hydrolases"/>
    <property type="match status" value="1"/>
</dbReference>
<organism evidence="9 10">
    <name type="scientific">Caenorhabditis briggsae</name>
    <dbReference type="NCBI Taxonomy" id="6238"/>
    <lineage>
        <taxon>Eukaryota</taxon>
        <taxon>Metazoa</taxon>
        <taxon>Ecdysozoa</taxon>
        <taxon>Nematoda</taxon>
        <taxon>Chromadorea</taxon>
        <taxon>Rhabditida</taxon>
        <taxon>Rhabditina</taxon>
        <taxon>Rhabditomorpha</taxon>
        <taxon>Rhabditoidea</taxon>
        <taxon>Rhabditidae</taxon>
        <taxon>Peloderinae</taxon>
        <taxon>Caenorhabditis</taxon>
    </lineage>
</organism>
<dbReference type="Pfam" id="PF08542">
    <property type="entry name" value="Rep_fac_C"/>
    <property type="match status" value="1"/>
</dbReference>
<dbReference type="GO" id="GO:0006260">
    <property type="term" value="P:DNA replication"/>
    <property type="evidence" value="ECO:0007669"/>
    <property type="project" value="UniProtKB-KW"/>
</dbReference>
<comment type="similarity">
    <text evidence="7">Belongs to the PPP phosphatase family.</text>
</comment>
<evidence type="ECO:0000256" key="5">
    <source>
        <dbReference type="ARBA" id="ARBA00022840"/>
    </source>
</evidence>
<dbReference type="PANTHER" id="PTHR11668">
    <property type="entry name" value="SERINE/THREONINE PROTEIN PHOSPHATASE"/>
    <property type="match status" value="1"/>
</dbReference>
<dbReference type="AlphaFoldDB" id="A0AAE9DFL8"/>
<dbReference type="EMBL" id="CP090893">
    <property type="protein sequence ID" value="ULU03259.1"/>
    <property type="molecule type" value="Genomic_DNA"/>
</dbReference>
<dbReference type="Pfam" id="PF00149">
    <property type="entry name" value="Metallophos"/>
    <property type="match status" value="1"/>
</dbReference>
<dbReference type="PROSITE" id="PS00125">
    <property type="entry name" value="SER_THR_PHOSPHATASE"/>
    <property type="match status" value="1"/>
</dbReference>